<evidence type="ECO:0000313" key="2">
    <source>
        <dbReference type="Proteomes" id="UP000199072"/>
    </source>
</evidence>
<proteinExistence type="predicted"/>
<name>A0A1G6UM00_9SPHI</name>
<organism evidence="1 2">
    <name type="scientific">Mucilaginibacter pineti</name>
    <dbReference type="NCBI Taxonomy" id="1391627"/>
    <lineage>
        <taxon>Bacteria</taxon>
        <taxon>Pseudomonadati</taxon>
        <taxon>Bacteroidota</taxon>
        <taxon>Sphingobacteriia</taxon>
        <taxon>Sphingobacteriales</taxon>
        <taxon>Sphingobacteriaceae</taxon>
        <taxon>Mucilaginibacter</taxon>
    </lineage>
</organism>
<protein>
    <submittedName>
        <fullName evidence="1">Uncharacterized protein</fullName>
    </submittedName>
</protein>
<reference evidence="1 2" key="1">
    <citation type="submission" date="2016-10" db="EMBL/GenBank/DDBJ databases">
        <authorList>
            <person name="de Groot N.N."/>
        </authorList>
    </citation>
    <scope>NUCLEOTIDE SEQUENCE [LARGE SCALE GENOMIC DNA]</scope>
    <source>
        <strain evidence="1 2">47C3B</strain>
    </source>
</reference>
<dbReference type="EMBL" id="FNAI01000001">
    <property type="protein sequence ID" value="SDD42301.1"/>
    <property type="molecule type" value="Genomic_DNA"/>
</dbReference>
<accession>A0A1G6UM00</accession>
<keyword evidence="2" id="KW-1185">Reference proteome</keyword>
<sequence length="35" mass="3979">MEDIKFIARYKLMKDLSFADVWLIVLYIIGSAGGT</sequence>
<gene>
    <name evidence="1" type="ORF">SAMN05216464_101692</name>
</gene>
<dbReference type="Proteomes" id="UP000199072">
    <property type="component" value="Unassembled WGS sequence"/>
</dbReference>
<dbReference type="AlphaFoldDB" id="A0A1G6UM00"/>
<evidence type="ECO:0000313" key="1">
    <source>
        <dbReference type="EMBL" id="SDD42301.1"/>
    </source>
</evidence>